<keyword evidence="5 9" id="KW-0653">Protein transport</keyword>
<dbReference type="OrthoDB" id="9814953at2"/>
<dbReference type="GO" id="GO:0008320">
    <property type="term" value="F:protein transmembrane transporter activity"/>
    <property type="evidence" value="ECO:0007669"/>
    <property type="project" value="UniProtKB-UniRule"/>
</dbReference>
<keyword evidence="4 9" id="KW-0812">Transmembrane</keyword>
<evidence type="ECO:0000256" key="2">
    <source>
        <dbReference type="ARBA" id="ARBA00022448"/>
    </source>
</evidence>
<dbReference type="Proteomes" id="UP000238322">
    <property type="component" value="Unassembled WGS sequence"/>
</dbReference>
<dbReference type="EMBL" id="PUHY01000005">
    <property type="protein sequence ID" value="PQO37865.1"/>
    <property type="molecule type" value="Genomic_DNA"/>
</dbReference>
<evidence type="ECO:0000313" key="12">
    <source>
        <dbReference type="Proteomes" id="UP000238322"/>
    </source>
</evidence>
<dbReference type="InterPro" id="IPR006312">
    <property type="entry name" value="TatA/E"/>
</dbReference>
<evidence type="ECO:0000256" key="3">
    <source>
        <dbReference type="ARBA" id="ARBA00022475"/>
    </source>
</evidence>
<sequence length="68" mass="7481">MNDLALFGFIGGIGMQEMIIFLVILLLLFGSTKLPSLMRSMGQSVNEFKRGMNDTSDDGDHESESPKV</sequence>
<comment type="function">
    <text evidence="9">Part of the twin-arginine translocation (Tat) system that transports large folded proteins containing a characteristic twin-arginine motif in their signal peptide across membranes. TatA could form the protein-conducting channel of the Tat system.</text>
</comment>
<keyword evidence="3 9" id="KW-1003">Cell membrane</keyword>
<evidence type="ECO:0000256" key="9">
    <source>
        <dbReference type="HAMAP-Rule" id="MF_00236"/>
    </source>
</evidence>
<dbReference type="PANTHER" id="PTHR42982:SF1">
    <property type="entry name" value="SEC-INDEPENDENT PROTEIN TRANSLOCASE PROTEIN TATA"/>
    <property type="match status" value="1"/>
</dbReference>
<keyword evidence="2 9" id="KW-0813">Transport</keyword>
<evidence type="ECO:0000256" key="6">
    <source>
        <dbReference type="ARBA" id="ARBA00022989"/>
    </source>
</evidence>
<feature type="region of interest" description="Disordered" evidence="10">
    <location>
        <begin position="48"/>
        <end position="68"/>
    </location>
</feature>
<dbReference type="NCBIfam" id="TIGR01411">
    <property type="entry name" value="tatAE"/>
    <property type="match status" value="1"/>
</dbReference>
<proteinExistence type="inferred from homology"/>
<evidence type="ECO:0000256" key="10">
    <source>
        <dbReference type="SAM" id="MobiDB-lite"/>
    </source>
</evidence>
<comment type="subcellular location">
    <subcellularLocation>
        <location evidence="1 9">Cell membrane</location>
        <topology evidence="1 9">Single-pass membrane protein</topology>
    </subcellularLocation>
</comment>
<keyword evidence="8 9" id="KW-0472">Membrane</keyword>
<name>A0A2S8G093_9BACT</name>
<evidence type="ECO:0000256" key="5">
    <source>
        <dbReference type="ARBA" id="ARBA00022927"/>
    </source>
</evidence>
<dbReference type="InterPro" id="IPR003369">
    <property type="entry name" value="TatA/B/E"/>
</dbReference>
<evidence type="ECO:0000256" key="7">
    <source>
        <dbReference type="ARBA" id="ARBA00023010"/>
    </source>
</evidence>
<protein>
    <recommendedName>
        <fullName evidence="9">Sec-independent protein translocase protein TatA</fullName>
    </recommendedName>
</protein>
<dbReference type="Gene3D" id="1.20.5.3310">
    <property type="match status" value="1"/>
</dbReference>
<comment type="similarity">
    <text evidence="9">Belongs to the TatA/E family.</text>
</comment>
<dbReference type="GO" id="GO:0043953">
    <property type="term" value="P:protein transport by the Tat complex"/>
    <property type="evidence" value="ECO:0007669"/>
    <property type="project" value="UniProtKB-UniRule"/>
</dbReference>
<dbReference type="Pfam" id="PF02416">
    <property type="entry name" value="TatA_B_E"/>
    <property type="match status" value="1"/>
</dbReference>
<evidence type="ECO:0000256" key="8">
    <source>
        <dbReference type="ARBA" id="ARBA00023136"/>
    </source>
</evidence>
<dbReference type="HAMAP" id="MF_00236">
    <property type="entry name" value="TatA_E"/>
    <property type="match status" value="1"/>
</dbReference>
<accession>A0A2S8G093</accession>
<dbReference type="AlphaFoldDB" id="A0A2S8G093"/>
<feature type="transmembrane region" description="Helical" evidence="9">
    <location>
        <begin position="6"/>
        <end position="29"/>
    </location>
</feature>
<evidence type="ECO:0000256" key="1">
    <source>
        <dbReference type="ARBA" id="ARBA00004162"/>
    </source>
</evidence>
<gene>
    <name evidence="9" type="primary">tatA</name>
    <name evidence="11" type="ORF">C5Y83_04295</name>
</gene>
<evidence type="ECO:0000256" key="4">
    <source>
        <dbReference type="ARBA" id="ARBA00022692"/>
    </source>
</evidence>
<comment type="subunit">
    <text evidence="9">Forms a complex with TatC.</text>
</comment>
<reference evidence="11 12" key="1">
    <citation type="submission" date="2018-02" db="EMBL/GenBank/DDBJ databases">
        <title>Comparative genomes isolates from brazilian mangrove.</title>
        <authorList>
            <person name="Araujo J.E."/>
            <person name="Taketani R.G."/>
            <person name="Silva M.C.P."/>
            <person name="Loureco M.V."/>
            <person name="Andreote F.D."/>
        </authorList>
    </citation>
    <scope>NUCLEOTIDE SEQUENCE [LARGE SCALE GENOMIC DNA]</scope>
    <source>
        <strain evidence="11 12">Hex-1 MGV</strain>
    </source>
</reference>
<comment type="caution">
    <text evidence="11">The sequence shown here is derived from an EMBL/GenBank/DDBJ whole genome shotgun (WGS) entry which is preliminary data.</text>
</comment>
<dbReference type="PANTHER" id="PTHR42982">
    <property type="entry name" value="SEC-INDEPENDENT PROTEIN TRANSLOCASE PROTEIN TATA"/>
    <property type="match status" value="1"/>
</dbReference>
<evidence type="ECO:0000313" key="11">
    <source>
        <dbReference type="EMBL" id="PQO37865.1"/>
    </source>
</evidence>
<organism evidence="11 12">
    <name type="scientific">Blastopirellula marina</name>
    <dbReference type="NCBI Taxonomy" id="124"/>
    <lineage>
        <taxon>Bacteria</taxon>
        <taxon>Pseudomonadati</taxon>
        <taxon>Planctomycetota</taxon>
        <taxon>Planctomycetia</taxon>
        <taxon>Pirellulales</taxon>
        <taxon>Pirellulaceae</taxon>
        <taxon>Blastopirellula</taxon>
    </lineage>
</organism>
<dbReference type="GO" id="GO:0033281">
    <property type="term" value="C:TAT protein transport complex"/>
    <property type="evidence" value="ECO:0007669"/>
    <property type="project" value="UniProtKB-UniRule"/>
</dbReference>
<keyword evidence="6 9" id="KW-1133">Transmembrane helix</keyword>
<keyword evidence="7 9" id="KW-0811">Translocation</keyword>